<dbReference type="EMBL" id="JBAHYK010002393">
    <property type="protein sequence ID" value="KAL0565154.1"/>
    <property type="molecule type" value="Genomic_DNA"/>
</dbReference>
<keyword evidence="2" id="KW-1185">Reference proteome</keyword>
<dbReference type="Proteomes" id="UP001465976">
    <property type="component" value="Unassembled WGS sequence"/>
</dbReference>
<evidence type="ECO:0000313" key="2">
    <source>
        <dbReference type="Proteomes" id="UP001465976"/>
    </source>
</evidence>
<evidence type="ECO:0000313" key="1">
    <source>
        <dbReference type="EMBL" id="KAL0565154.1"/>
    </source>
</evidence>
<feature type="non-terminal residue" evidence="1">
    <location>
        <position position="1"/>
    </location>
</feature>
<protein>
    <submittedName>
        <fullName evidence="1">Uncharacterized protein</fullName>
    </submittedName>
</protein>
<name>A0ABR3EQI5_9AGAR</name>
<accession>A0ABR3EQI5</accession>
<sequence length="115" mass="13028">LHNKFLHLGGWLATIDVLQSFGEKFVNLRCLYLNADPDYVSETYLTVYLSNILRRLPLTTQLAQTNLRNIPPRTITAAFKQVNKLVAAAIHLGRDSSFNEEDVSHCRLYPISPVS</sequence>
<reference evidence="1 2" key="1">
    <citation type="submission" date="2024-02" db="EMBL/GenBank/DDBJ databases">
        <title>A draft genome for the cacao thread blight pathogen Marasmius crinis-equi.</title>
        <authorList>
            <person name="Cohen S.P."/>
            <person name="Baruah I.K."/>
            <person name="Amoako-Attah I."/>
            <person name="Bukari Y."/>
            <person name="Meinhardt L.W."/>
            <person name="Bailey B.A."/>
        </authorList>
    </citation>
    <scope>NUCLEOTIDE SEQUENCE [LARGE SCALE GENOMIC DNA]</scope>
    <source>
        <strain evidence="1 2">GH-76</strain>
    </source>
</reference>
<organism evidence="1 2">
    <name type="scientific">Marasmius crinis-equi</name>
    <dbReference type="NCBI Taxonomy" id="585013"/>
    <lineage>
        <taxon>Eukaryota</taxon>
        <taxon>Fungi</taxon>
        <taxon>Dikarya</taxon>
        <taxon>Basidiomycota</taxon>
        <taxon>Agaricomycotina</taxon>
        <taxon>Agaricomycetes</taxon>
        <taxon>Agaricomycetidae</taxon>
        <taxon>Agaricales</taxon>
        <taxon>Marasmiineae</taxon>
        <taxon>Marasmiaceae</taxon>
        <taxon>Marasmius</taxon>
    </lineage>
</organism>
<comment type="caution">
    <text evidence="1">The sequence shown here is derived from an EMBL/GenBank/DDBJ whole genome shotgun (WGS) entry which is preliminary data.</text>
</comment>
<proteinExistence type="predicted"/>
<gene>
    <name evidence="1" type="ORF">V5O48_016875</name>
</gene>